<feature type="compositionally biased region" description="Basic and acidic residues" evidence="1">
    <location>
        <begin position="48"/>
        <end position="70"/>
    </location>
</feature>
<feature type="region of interest" description="Disordered" evidence="1">
    <location>
        <begin position="1"/>
        <end position="70"/>
    </location>
</feature>
<protein>
    <submittedName>
        <fullName evidence="2">Uncharacterized protein</fullName>
    </submittedName>
</protein>
<dbReference type="VEuPathDB" id="ToxoDB:CSUI_008160"/>
<dbReference type="EMBL" id="MIGC01004490">
    <property type="protein sequence ID" value="PHJ18016.1"/>
    <property type="molecule type" value="Genomic_DNA"/>
</dbReference>
<dbReference type="Proteomes" id="UP000221165">
    <property type="component" value="Unassembled WGS sequence"/>
</dbReference>
<evidence type="ECO:0000313" key="3">
    <source>
        <dbReference type="Proteomes" id="UP000221165"/>
    </source>
</evidence>
<dbReference type="AlphaFoldDB" id="A0A2C6KNQ4"/>
<organism evidence="2 3">
    <name type="scientific">Cystoisospora suis</name>
    <dbReference type="NCBI Taxonomy" id="483139"/>
    <lineage>
        <taxon>Eukaryota</taxon>
        <taxon>Sar</taxon>
        <taxon>Alveolata</taxon>
        <taxon>Apicomplexa</taxon>
        <taxon>Conoidasida</taxon>
        <taxon>Coccidia</taxon>
        <taxon>Eucoccidiorida</taxon>
        <taxon>Eimeriorina</taxon>
        <taxon>Sarcocystidae</taxon>
        <taxon>Cystoisospora</taxon>
    </lineage>
</organism>
<gene>
    <name evidence="2" type="ORF">CSUI_008160</name>
</gene>
<feature type="compositionally biased region" description="Basic and acidic residues" evidence="1">
    <location>
        <begin position="8"/>
        <end position="40"/>
    </location>
</feature>
<dbReference type="RefSeq" id="XP_067919728.1">
    <property type="nucleotide sequence ID" value="XM_068068297.1"/>
</dbReference>
<sequence length="84" mass="10085">MQQQKKNRFSEHSKKTSERELLRREDRNVESKNSRIESKKIKNNATATEREVAHGLGLHEDSKESKKERKNMFLKEYYIPNTKH</sequence>
<reference evidence="2 3" key="1">
    <citation type="journal article" date="2017" name="Int. J. Parasitol.">
        <title>The genome of the protozoan parasite Cystoisospora suis and a reverse vaccinology approach to identify vaccine candidates.</title>
        <authorList>
            <person name="Palmieri N."/>
            <person name="Shrestha A."/>
            <person name="Ruttkowski B."/>
            <person name="Beck T."/>
            <person name="Vogl C."/>
            <person name="Tomley F."/>
            <person name="Blake D.P."/>
            <person name="Joachim A."/>
        </authorList>
    </citation>
    <scope>NUCLEOTIDE SEQUENCE [LARGE SCALE GENOMIC DNA]</scope>
    <source>
        <strain evidence="2 3">Wien I</strain>
    </source>
</reference>
<name>A0A2C6KNQ4_9APIC</name>
<accession>A0A2C6KNQ4</accession>
<comment type="caution">
    <text evidence="2">The sequence shown here is derived from an EMBL/GenBank/DDBJ whole genome shotgun (WGS) entry which is preliminary data.</text>
</comment>
<feature type="non-terminal residue" evidence="2">
    <location>
        <position position="84"/>
    </location>
</feature>
<evidence type="ECO:0000256" key="1">
    <source>
        <dbReference type="SAM" id="MobiDB-lite"/>
    </source>
</evidence>
<dbReference type="GeneID" id="94431508"/>
<keyword evidence="3" id="KW-1185">Reference proteome</keyword>
<evidence type="ECO:0000313" key="2">
    <source>
        <dbReference type="EMBL" id="PHJ18016.1"/>
    </source>
</evidence>
<proteinExistence type="predicted"/>